<dbReference type="Proteomes" id="UP001592531">
    <property type="component" value="Unassembled WGS sequence"/>
</dbReference>
<dbReference type="RefSeq" id="WP_380533908.1">
    <property type="nucleotide sequence ID" value="NZ_JBHFAB010000004.1"/>
</dbReference>
<evidence type="ECO:0000256" key="1">
    <source>
        <dbReference type="SAM" id="MobiDB-lite"/>
    </source>
</evidence>
<proteinExistence type="predicted"/>
<reference evidence="2 3" key="1">
    <citation type="submission" date="2024-09" db="EMBL/GenBank/DDBJ databases">
        <authorList>
            <person name="Lee S.D."/>
        </authorList>
    </citation>
    <scope>NUCLEOTIDE SEQUENCE [LARGE SCALE GENOMIC DNA]</scope>
    <source>
        <strain evidence="2 3">N8-3</strain>
    </source>
</reference>
<evidence type="ECO:0000313" key="3">
    <source>
        <dbReference type="Proteomes" id="UP001592531"/>
    </source>
</evidence>
<feature type="compositionally biased region" description="Low complexity" evidence="1">
    <location>
        <begin position="49"/>
        <end position="65"/>
    </location>
</feature>
<gene>
    <name evidence="2" type="ORF">ACEZDE_07990</name>
</gene>
<accession>A0ABV6VS46</accession>
<protein>
    <submittedName>
        <fullName evidence="2">Uncharacterized protein</fullName>
    </submittedName>
</protein>
<name>A0ABV6VS46_9ACTN</name>
<keyword evidence="3" id="KW-1185">Reference proteome</keyword>
<feature type="region of interest" description="Disordered" evidence="1">
    <location>
        <begin position="28"/>
        <end position="65"/>
    </location>
</feature>
<comment type="caution">
    <text evidence="2">The sequence shown here is derived from an EMBL/GenBank/DDBJ whole genome shotgun (WGS) entry which is preliminary data.</text>
</comment>
<dbReference type="EMBL" id="JBHFAB010000004">
    <property type="protein sequence ID" value="MFC1416580.1"/>
    <property type="molecule type" value="Genomic_DNA"/>
</dbReference>
<organism evidence="2 3">
    <name type="scientific">Streptacidiphilus cavernicola</name>
    <dbReference type="NCBI Taxonomy" id="3342716"/>
    <lineage>
        <taxon>Bacteria</taxon>
        <taxon>Bacillati</taxon>
        <taxon>Actinomycetota</taxon>
        <taxon>Actinomycetes</taxon>
        <taxon>Kitasatosporales</taxon>
        <taxon>Streptomycetaceae</taxon>
        <taxon>Streptacidiphilus</taxon>
    </lineage>
</organism>
<evidence type="ECO:0000313" key="2">
    <source>
        <dbReference type="EMBL" id="MFC1416580.1"/>
    </source>
</evidence>
<sequence length="65" mass="6705">MIAHWQYAGTGLLPELAHLADLLAAAPQPRADRTAHPLQARRADDRAGHTTGPATGTVAPAEASA</sequence>
<feature type="compositionally biased region" description="Basic and acidic residues" evidence="1">
    <location>
        <begin position="30"/>
        <end position="48"/>
    </location>
</feature>